<accession>A0A1H0TJG1</accession>
<sequence>MTDKTNKKEKLIVILGPTAVGKTDLSIALAQKLDTEIISGDSMLFYKGFDIGSAKPTIVERAGIVHHLVDNLEPWENFNVTDFVREAQSLITKLNQQGKIPIIAGGTGLYIKALLEGYEFNETADHSEFRQEMTALAEERGKEYVHQLLAKLDPQAAEEIHANNLRRVIRALEVAHFGGEQISRAKESRADDEASLCYDVYVVGLNRERQGLYARINQRVELMFAAGLEQEVRSLLDKGITREMQAMQGIGYKETAAWLNGEMTREEAVELIQKSTRHFAKRQLTWYRKMPYIHWYMADEMTGAELLAAVTADIQNYFNNEK</sequence>
<dbReference type="Pfam" id="PF01715">
    <property type="entry name" value="IPPT"/>
    <property type="match status" value="1"/>
</dbReference>
<feature type="binding site" evidence="10">
    <location>
        <begin position="18"/>
        <end position="23"/>
    </location>
    <ligand>
        <name>substrate</name>
    </ligand>
</feature>
<evidence type="ECO:0000313" key="12">
    <source>
        <dbReference type="EMBL" id="SDP54139.1"/>
    </source>
</evidence>
<keyword evidence="7 10" id="KW-0067">ATP-binding</keyword>
<keyword evidence="8 10" id="KW-0460">Magnesium</keyword>
<gene>
    <name evidence="10" type="primary">miaA</name>
    <name evidence="12" type="ORF">SAMN05216366_12416</name>
</gene>
<comment type="function">
    <text evidence="2 10">Catalyzes the transfer of a dimethylallyl group onto the adenine at position 37 in tRNAs that read codons beginning with uridine, leading to the formation of N6-(dimethylallyl)adenosine (i(6)A).</text>
</comment>
<dbReference type="EMBL" id="FNJQ01000024">
    <property type="protein sequence ID" value="SDP54139.1"/>
    <property type="molecule type" value="Genomic_DNA"/>
</dbReference>
<feature type="region of interest" description="Interaction with substrate tRNA" evidence="10">
    <location>
        <begin position="41"/>
        <end position="44"/>
    </location>
</feature>
<dbReference type="AlphaFoldDB" id="A0A1H0TJG1"/>
<dbReference type="InterPro" id="IPR008144">
    <property type="entry name" value="Guanylate_kin-like_dom"/>
</dbReference>
<comment type="catalytic activity">
    <reaction evidence="9 10">
        <text>adenosine(37) in tRNA + dimethylallyl diphosphate = N(6)-dimethylallyladenosine(37) in tRNA + diphosphate</text>
        <dbReference type="Rhea" id="RHEA:26482"/>
        <dbReference type="Rhea" id="RHEA-COMP:10162"/>
        <dbReference type="Rhea" id="RHEA-COMP:10375"/>
        <dbReference type="ChEBI" id="CHEBI:33019"/>
        <dbReference type="ChEBI" id="CHEBI:57623"/>
        <dbReference type="ChEBI" id="CHEBI:74411"/>
        <dbReference type="ChEBI" id="CHEBI:74415"/>
        <dbReference type="EC" id="2.5.1.75"/>
    </reaction>
</comment>
<dbReference type="GO" id="GO:0052381">
    <property type="term" value="F:tRNA dimethylallyltransferase activity"/>
    <property type="evidence" value="ECO:0007669"/>
    <property type="project" value="UniProtKB-UniRule"/>
</dbReference>
<feature type="site" description="Interaction with substrate tRNA" evidence="10">
    <location>
        <position position="130"/>
    </location>
</feature>
<evidence type="ECO:0000259" key="11">
    <source>
        <dbReference type="PROSITE" id="PS50052"/>
    </source>
</evidence>
<name>A0A1H0TJG1_SELRU</name>
<evidence type="ECO:0000256" key="7">
    <source>
        <dbReference type="ARBA" id="ARBA00022840"/>
    </source>
</evidence>
<evidence type="ECO:0000256" key="10">
    <source>
        <dbReference type="HAMAP-Rule" id="MF_00185"/>
    </source>
</evidence>
<comment type="cofactor">
    <cofactor evidence="1 10">
        <name>Mg(2+)</name>
        <dbReference type="ChEBI" id="CHEBI:18420"/>
    </cofactor>
</comment>
<dbReference type="GO" id="GO:0005524">
    <property type="term" value="F:ATP binding"/>
    <property type="evidence" value="ECO:0007669"/>
    <property type="project" value="UniProtKB-UniRule"/>
</dbReference>
<dbReference type="GO" id="GO:0006400">
    <property type="term" value="P:tRNA modification"/>
    <property type="evidence" value="ECO:0007669"/>
    <property type="project" value="TreeGrafter"/>
</dbReference>
<feature type="site" description="Interaction with substrate tRNA" evidence="10">
    <location>
        <position position="107"/>
    </location>
</feature>
<dbReference type="SUPFAM" id="SSF52540">
    <property type="entry name" value="P-loop containing nucleoside triphosphate hydrolases"/>
    <property type="match status" value="1"/>
</dbReference>
<proteinExistence type="inferred from homology"/>
<evidence type="ECO:0000256" key="3">
    <source>
        <dbReference type="ARBA" id="ARBA00005842"/>
    </source>
</evidence>
<dbReference type="EC" id="2.5.1.75" evidence="10"/>
<dbReference type="RefSeq" id="WP_074572888.1">
    <property type="nucleotide sequence ID" value="NZ_FNJQ01000024.1"/>
</dbReference>
<dbReference type="Proteomes" id="UP000182412">
    <property type="component" value="Unassembled WGS sequence"/>
</dbReference>
<evidence type="ECO:0000256" key="9">
    <source>
        <dbReference type="ARBA" id="ARBA00049563"/>
    </source>
</evidence>
<dbReference type="InterPro" id="IPR018022">
    <property type="entry name" value="IPT"/>
</dbReference>
<dbReference type="Gene3D" id="1.10.20.140">
    <property type="match status" value="1"/>
</dbReference>
<keyword evidence="6 10" id="KW-0547">Nucleotide-binding</keyword>
<evidence type="ECO:0000256" key="8">
    <source>
        <dbReference type="ARBA" id="ARBA00022842"/>
    </source>
</evidence>
<keyword evidence="4 10" id="KW-0808">Transferase</keyword>
<evidence type="ECO:0000256" key="4">
    <source>
        <dbReference type="ARBA" id="ARBA00022679"/>
    </source>
</evidence>
<dbReference type="HAMAP" id="MF_00185">
    <property type="entry name" value="IPP_trans"/>
    <property type="match status" value="1"/>
</dbReference>
<organism evidence="12 13">
    <name type="scientific">Selenomonas ruminantium</name>
    <dbReference type="NCBI Taxonomy" id="971"/>
    <lineage>
        <taxon>Bacteria</taxon>
        <taxon>Bacillati</taxon>
        <taxon>Bacillota</taxon>
        <taxon>Negativicutes</taxon>
        <taxon>Selenomonadales</taxon>
        <taxon>Selenomonadaceae</taxon>
        <taxon>Selenomonas</taxon>
    </lineage>
</organism>
<dbReference type="PANTHER" id="PTHR11088:SF60">
    <property type="entry name" value="TRNA DIMETHYLALLYLTRANSFERASE"/>
    <property type="match status" value="1"/>
</dbReference>
<protein>
    <recommendedName>
        <fullName evidence="10">tRNA dimethylallyltransferase</fullName>
        <ecNumber evidence="10">2.5.1.75</ecNumber>
    </recommendedName>
    <alternativeName>
        <fullName evidence="10">Dimethylallyl diphosphate:tRNA dimethylallyltransferase</fullName>
        <shortName evidence="10">DMAPP:tRNA dimethylallyltransferase</shortName>
        <shortName evidence="10">DMATase</shortName>
    </alternativeName>
    <alternativeName>
        <fullName evidence="10">Isopentenyl-diphosphate:tRNA isopentenyltransferase</fullName>
        <shortName evidence="10">IPP transferase</shortName>
        <shortName evidence="10">IPPT</shortName>
        <shortName evidence="10">IPTase</shortName>
    </alternativeName>
</protein>
<feature type="domain" description="Guanylate kinase-like" evidence="11">
    <location>
        <begin position="9"/>
        <end position="221"/>
    </location>
</feature>
<evidence type="ECO:0000256" key="2">
    <source>
        <dbReference type="ARBA" id="ARBA00003213"/>
    </source>
</evidence>
<dbReference type="NCBIfam" id="TIGR00174">
    <property type="entry name" value="miaA"/>
    <property type="match status" value="1"/>
</dbReference>
<evidence type="ECO:0000256" key="5">
    <source>
        <dbReference type="ARBA" id="ARBA00022694"/>
    </source>
</evidence>
<dbReference type="PANTHER" id="PTHR11088">
    <property type="entry name" value="TRNA DIMETHYLALLYLTRANSFERASE"/>
    <property type="match status" value="1"/>
</dbReference>
<dbReference type="OrthoDB" id="9776390at2"/>
<comment type="caution">
    <text evidence="10">Lacks conserved residue(s) required for the propagation of feature annotation.</text>
</comment>
<comment type="subunit">
    <text evidence="10">Monomer.</text>
</comment>
<feature type="binding site" evidence="10">
    <location>
        <begin position="16"/>
        <end position="23"/>
    </location>
    <ligand>
        <name>ATP</name>
        <dbReference type="ChEBI" id="CHEBI:30616"/>
    </ligand>
</feature>
<evidence type="ECO:0000256" key="6">
    <source>
        <dbReference type="ARBA" id="ARBA00022741"/>
    </source>
</evidence>
<comment type="similarity">
    <text evidence="3 10">Belongs to the IPP transferase family.</text>
</comment>
<keyword evidence="5 10" id="KW-0819">tRNA processing</keyword>
<dbReference type="InterPro" id="IPR039657">
    <property type="entry name" value="Dimethylallyltransferase"/>
</dbReference>
<dbReference type="Gene3D" id="3.40.50.300">
    <property type="entry name" value="P-loop containing nucleotide triphosphate hydrolases"/>
    <property type="match status" value="1"/>
</dbReference>
<dbReference type="PROSITE" id="PS50052">
    <property type="entry name" value="GUANYLATE_KINASE_2"/>
    <property type="match status" value="1"/>
</dbReference>
<dbReference type="InterPro" id="IPR027417">
    <property type="entry name" value="P-loop_NTPase"/>
</dbReference>
<reference evidence="12 13" key="1">
    <citation type="submission" date="2016-10" db="EMBL/GenBank/DDBJ databases">
        <authorList>
            <person name="de Groot N.N."/>
        </authorList>
    </citation>
    <scope>NUCLEOTIDE SEQUENCE [LARGE SCALE GENOMIC DNA]</scope>
    <source>
        <strain evidence="12 13">S137</strain>
    </source>
</reference>
<evidence type="ECO:0000313" key="13">
    <source>
        <dbReference type="Proteomes" id="UP000182412"/>
    </source>
</evidence>
<evidence type="ECO:0000256" key="1">
    <source>
        <dbReference type="ARBA" id="ARBA00001946"/>
    </source>
</evidence>